<feature type="compositionally biased region" description="Low complexity" evidence="1">
    <location>
        <begin position="113"/>
        <end position="127"/>
    </location>
</feature>
<evidence type="ECO:0000259" key="2">
    <source>
        <dbReference type="Pfam" id="PF17648"/>
    </source>
</evidence>
<dbReference type="Pfam" id="PF17648">
    <property type="entry name" value="Luciferase"/>
    <property type="match status" value="1"/>
</dbReference>
<gene>
    <name evidence="3" type="ORF">NEOLEDRAFT_1130708</name>
</gene>
<name>A0A165U528_9AGAM</name>
<feature type="region of interest" description="Disordered" evidence="1">
    <location>
        <begin position="111"/>
        <end position="134"/>
    </location>
</feature>
<proteinExistence type="predicted"/>
<dbReference type="InterPro" id="IPR048273">
    <property type="entry name" value="Luciferase"/>
</dbReference>
<evidence type="ECO:0000313" key="3">
    <source>
        <dbReference type="EMBL" id="KZT27655.1"/>
    </source>
</evidence>
<dbReference type="AlphaFoldDB" id="A0A165U528"/>
<organism evidence="3 4">
    <name type="scientific">Neolentinus lepideus HHB14362 ss-1</name>
    <dbReference type="NCBI Taxonomy" id="1314782"/>
    <lineage>
        <taxon>Eukaryota</taxon>
        <taxon>Fungi</taxon>
        <taxon>Dikarya</taxon>
        <taxon>Basidiomycota</taxon>
        <taxon>Agaricomycotina</taxon>
        <taxon>Agaricomycetes</taxon>
        <taxon>Gloeophyllales</taxon>
        <taxon>Gloeophyllaceae</taxon>
        <taxon>Neolentinus</taxon>
    </lineage>
</organism>
<dbReference type="PANTHER" id="PTHR38695">
    <property type="entry name" value="AMINO ACID PERMEASE_ SLC12A DOMAIN-CONTAINING PROTEIN"/>
    <property type="match status" value="1"/>
</dbReference>
<reference evidence="3 4" key="1">
    <citation type="journal article" date="2016" name="Mol. Biol. Evol.">
        <title>Comparative Genomics of Early-Diverging Mushroom-Forming Fungi Provides Insights into the Origins of Lignocellulose Decay Capabilities.</title>
        <authorList>
            <person name="Nagy L.G."/>
            <person name="Riley R."/>
            <person name="Tritt A."/>
            <person name="Adam C."/>
            <person name="Daum C."/>
            <person name="Floudas D."/>
            <person name="Sun H."/>
            <person name="Yadav J.S."/>
            <person name="Pangilinan J."/>
            <person name="Larsson K.H."/>
            <person name="Matsuura K."/>
            <person name="Barry K."/>
            <person name="Labutti K."/>
            <person name="Kuo R."/>
            <person name="Ohm R.A."/>
            <person name="Bhattacharya S.S."/>
            <person name="Shirouzu T."/>
            <person name="Yoshinaga Y."/>
            <person name="Martin F.M."/>
            <person name="Grigoriev I.V."/>
            <person name="Hibbett D.S."/>
        </authorList>
    </citation>
    <scope>NUCLEOTIDE SEQUENCE [LARGE SCALE GENOMIC DNA]</scope>
    <source>
        <strain evidence="3 4">HHB14362 ss-1</strain>
    </source>
</reference>
<dbReference type="STRING" id="1314782.A0A165U528"/>
<dbReference type="EMBL" id="KV425561">
    <property type="protein sequence ID" value="KZT27655.1"/>
    <property type="molecule type" value="Genomic_DNA"/>
</dbReference>
<keyword evidence="4" id="KW-1185">Reference proteome</keyword>
<dbReference type="InParanoid" id="A0A165U528"/>
<dbReference type="PANTHER" id="PTHR38695:SF1">
    <property type="entry name" value="AMINO ACID PERMEASE_ SLC12A DOMAIN-CONTAINING PROTEIN"/>
    <property type="match status" value="1"/>
</dbReference>
<evidence type="ECO:0000256" key="1">
    <source>
        <dbReference type="SAM" id="MobiDB-lite"/>
    </source>
</evidence>
<sequence length="261" mass="28723">MEPSASAATLSTRLRLQNTAANVVHRLGRSPLTAITCIATLLGAIWSIRDYNAWISFGTGGTPANLSGYWRITKLRLALLMSRRNLRDPTPLDLKAVTGLAFLDRLPNRKGGRPQILPRPLPQRQNPEPIPPATKDRLMALMSKLQSEYPELLILKKSATEGGSTDAIYAKPDLSTLSNDADVLKLEIAHAHPQDSSLHLLLSPEDAAKVIRADWGERFPLHYVPDGWIMVYAPRDDAELDVIEKIVRASVAYATGIPVLK</sequence>
<dbReference type="InterPro" id="IPR040841">
    <property type="entry name" value="Luciferase_dom"/>
</dbReference>
<feature type="domain" description="Luciferase" evidence="2">
    <location>
        <begin position="187"/>
        <end position="250"/>
    </location>
</feature>
<protein>
    <recommendedName>
        <fullName evidence="2">Luciferase domain-containing protein</fullName>
    </recommendedName>
</protein>
<dbReference type="Proteomes" id="UP000076761">
    <property type="component" value="Unassembled WGS sequence"/>
</dbReference>
<evidence type="ECO:0000313" key="4">
    <source>
        <dbReference type="Proteomes" id="UP000076761"/>
    </source>
</evidence>
<accession>A0A165U528</accession>
<dbReference type="OrthoDB" id="5358398at2759"/>